<sequence length="55" mass="6082">VKVDFVAKDASMSAYLSSTHQSLQKFQAYEIRQIPMIENSHADALAKLASAINDK</sequence>
<accession>A0A5E4G939</accession>
<dbReference type="AlphaFoldDB" id="A0A5E4G939"/>
<name>A0A5E4G939_PRUDU</name>
<dbReference type="Gramene" id="VVA36183">
    <property type="protein sequence ID" value="VVA36183"/>
    <property type="gene ID" value="Prudul26B016860"/>
</dbReference>
<reference evidence="2" key="1">
    <citation type="journal article" date="2020" name="Plant J.">
        <title>Transposons played a major role in the diversification between the closely related almond and peach genomes: results from the almond genome sequence.</title>
        <authorList>
            <person name="Alioto T."/>
            <person name="Alexiou K.G."/>
            <person name="Bardil A."/>
            <person name="Barteri F."/>
            <person name="Castanera R."/>
            <person name="Cruz F."/>
            <person name="Dhingra A."/>
            <person name="Duval H."/>
            <person name="Fernandez I Marti A."/>
            <person name="Frias L."/>
            <person name="Galan B."/>
            <person name="Garcia J.L."/>
            <person name="Howad W."/>
            <person name="Gomez-Garrido J."/>
            <person name="Gut M."/>
            <person name="Julca I."/>
            <person name="Morata J."/>
            <person name="Puigdomenech P."/>
            <person name="Ribeca P."/>
            <person name="Rubio Cabetas M.J."/>
            <person name="Vlasova A."/>
            <person name="Wirthensohn M."/>
            <person name="Garcia-Mas J."/>
            <person name="Gabaldon T."/>
            <person name="Casacuberta J.M."/>
            <person name="Arus P."/>
        </authorList>
    </citation>
    <scope>NUCLEOTIDE SEQUENCE [LARGE SCALE GENOMIC DNA]</scope>
    <source>
        <strain evidence="2">cv. Texas</strain>
    </source>
</reference>
<organism evidence="1 2">
    <name type="scientific">Prunus dulcis</name>
    <name type="common">Almond</name>
    <name type="synonym">Amygdalus dulcis</name>
    <dbReference type="NCBI Taxonomy" id="3755"/>
    <lineage>
        <taxon>Eukaryota</taxon>
        <taxon>Viridiplantae</taxon>
        <taxon>Streptophyta</taxon>
        <taxon>Embryophyta</taxon>
        <taxon>Tracheophyta</taxon>
        <taxon>Spermatophyta</taxon>
        <taxon>Magnoliopsida</taxon>
        <taxon>eudicotyledons</taxon>
        <taxon>Gunneridae</taxon>
        <taxon>Pentapetalae</taxon>
        <taxon>rosids</taxon>
        <taxon>fabids</taxon>
        <taxon>Rosales</taxon>
        <taxon>Rosaceae</taxon>
        <taxon>Amygdaloideae</taxon>
        <taxon>Amygdaleae</taxon>
        <taxon>Prunus</taxon>
    </lineage>
</organism>
<dbReference type="Proteomes" id="UP000327085">
    <property type="component" value="Chromosome 8"/>
</dbReference>
<feature type="non-terminal residue" evidence="1">
    <location>
        <position position="55"/>
    </location>
</feature>
<feature type="non-terminal residue" evidence="1">
    <location>
        <position position="1"/>
    </location>
</feature>
<dbReference type="InParanoid" id="A0A5E4G939"/>
<protein>
    <submittedName>
        <fullName evidence="1">PREDICTED: K02A2 6</fullName>
    </submittedName>
</protein>
<evidence type="ECO:0000313" key="1">
    <source>
        <dbReference type="EMBL" id="VVA36183.1"/>
    </source>
</evidence>
<gene>
    <name evidence="1" type="ORF">ALMOND_2B016860</name>
</gene>
<dbReference type="EMBL" id="CABIKO010000435">
    <property type="protein sequence ID" value="VVA36183.1"/>
    <property type="molecule type" value="Genomic_DNA"/>
</dbReference>
<evidence type="ECO:0000313" key="2">
    <source>
        <dbReference type="Proteomes" id="UP000327085"/>
    </source>
</evidence>
<proteinExistence type="predicted"/>